<comment type="caution">
    <text evidence="3">The sequence shown here is derived from an EMBL/GenBank/DDBJ whole genome shotgun (WGS) entry which is preliminary data.</text>
</comment>
<dbReference type="GO" id="GO:0016810">
    <property type="term" value="F:hydrolase activity, acting on carbon-nitrogen (but not peptide) bonds"/>
    <property type="evidence" value="ECO:0007669"/>
    <property type="project" value="InterPro"/>
</dbReference>
<name>A0A085W749_9BACT</name>
<dbReference type="EMBL" id="JMCB01000017">
    <property type="protein sequence ID" value="KFE63512.1"/>
    <property type="molecule type" value="Genomic_DNA"/>
</dbReference>
<dbReference type="PANTHER" id="PTHR43794">
    <property type="entry name" value="AMINOHYDROLASE SSNA-RELATED"/>
    <property type="match status" value="1"/>
</dbReference>
<dbReference type="InterPro" id="IPR032466">
    <property type="entry name" value="Metal_Hydrolase"/>
</dbReference>
<evidence type="ECO:0000259" key="2">
    <source>
        <dbReference type="Pfam" id="PF01979"/>
    </source>
</evidence>
<dbReference type="PANTHER" id="PTHR43794:SF11">
    <property type="entry name" value="AMIDOHYDROLASE-RELATED DOMAIN-CONTAINING PROTEIN"/>
    <property type="match status" value="1"/>
</dbReference>
<dbReference type="Gene3D" id="3.20.20.140">
    <property type="entry name" value="Metal-dependent hydrolases"/>
    <property type="match status" value="1"/>
</dbReference>
<evidence type="ECO:0000313" key="3">
    <source>
        <dbReference type="EMBL" id="KFE63512.1"/>
    </source>
</evidence>
<dbReference type="RefSeq" id="WP_044195832.1">
    <property type="nucleotide sequence ID" value="NZ_JMCB01000017.1"/>
</dbReference>
<feature type="domain" description="Amidohydrolase-related" evidence="2">
    <location>
        <begin position="55"/>
        <end position="412"/>
    </location>
</feature>
<proteinExistence type="predicted"/>
<dbReference type="SUPFAM" id="SSF51338">
    <property type="entry name" value="Composite domain of metallo-dependent hydrolases"/>
    <property type="match status" value="1"/>
</dbReference>
<dbReference type="Gene3D" id="2.30.40.10">
    <property type="entry name" value="Urease, subunit C, domain 1"/>
    <property type="match status" value="1"/>
</dbReference>
<dbReference type="InterPro" id="IPR006680">
    <property type="entry name" value="Amidohydro-rel"/>
</dbReference>
<dbReference type="SUPFAM" id="SSF51556">
    <property type="entry name" value="Metallo-dependent hydrolases"/>
    <property type="match status" value="1"/>
</dbReference>
<organism evidence="3 4">
    <name type="scientific">Hyalangium minutum</name>
    <dbReference type="NCBI Taxonomy" id="394096"/>
    <lineage>
        <taxon>Bacteria</taxon>
        <taxon>Pseudomonadati</taxon>
        <taxon>Myxococcota</taxon>
        <taxon>Myxococcia</taxon>
        <taxon>Myxococcales</taxon>
        <taxon>Cystobacterineae</taxon>
        <taxon>Archangiaceae</taxon>
        <taxon>Hyalangium</taxon>
    </lineage>
</organism>
<evidence type="ECO:0000313" key="4">
    <source>
        <dbReference type="Proteomes" id="UP000028725"/>
    </source>
</evidence>
<dbReference type="Pfam" id="PF01979">
    <property type="entry name" value="Amidohydro_1"/>
    <property type="match status" value="1"/>
</dbReference>
<dbReference type="OrthoDB" id="9807210at2"/>
<keyword evidence="4" id="KW-1185">Reference proteome</keyword>
<keyword evidence="1" id="KW-0378">Hydrolase</keyword>
<gene>
    <name evidence="3" type="ORF">DB31_2630</name>
</gene>
<protein>
    <submittedName>
        <fullName evidence="3">S-adenosylhomocysteine deaminase</fullName>
    </submittedName>
</protein>
<dbReference type="PATRIC" id="fig|394096.3.peg.6961"/>
<dbReference type="STRING" id="394096.DB31_2630"/>
<dbReference type="InterPro" id="IPR011059">
    <property type="entry name" value="Metal-dep_hydrolase_composite"/>
</dbReference>
<dbReference type="InterPro" id="IPR050287">
    <property type="entry name" value="MTA/SAH_deaminase"/>
</dbReference>
<dbReference type="NCBIfam" id="NF005557">
    <property type="entry name" value="PRK07228.1"/>
    <property type="match status" value="1"/>
</dbReference>
<dbReference type="CDD" id="cd01298">
    <property type="entry name" value="ATZ_TRZ_like"/>
    <property type="match status" value="1"/>
</dbReference>
<sequence>MDLLLTHGTVVTMNREREVLADTDVLIQDGRIAKIGRGLKVKGAARRVLDVRGQVVLPGLIHGHLHACQTLFRNHADGLELLDWLRERIWPYEAAHDAESLRASADLTFAELIQSGATAALDMGTVRHYDSVFESARDCGFRLTGGKAMMDTGHSLPAGLRETTEASLAESLALLERWHGTHGDRLRYAFAPRFVLSCTEPLLKEVSRLAKEKGVRVHTHASENATECDLVRQRIGLDNVAYFHSLGLSGPHVTLAHCVWLTAEEQRLLRETGTVVCHCPSSNLKLASGIAKVPELMDSGVHVCLGADGAPCNNNLDIFLEMRLAALLHKPRVGPLAMPPMRVLEMATLEGARAIGMEKEVGSLEEGKRADVTVVDVRGLHTLPTPQNVLDAVVHAARSTDVCHVAIDGQLVLKDRQLLTMDAHDVAERAQKHATRIIERANL</sequence>
<dbReference type="AlphaFoldDB" id="A0A085W749"/>
<accession>A0A085W749</accession>
<reference evidence="3 4" key="1">
    <citation type="submission" date="2014-04" db="EMBL/GenBank/DDBJ databases">
        <title>Genome assembly of Hyalangium minutum DSM 14724.</title>
        <authorList>
            <person name="Sharma G."/>
            <person name="Subramanian S."/>
        </authorList>
    </citation>
    <scope>NUCLEOTIDE SEQUENCE [LARGE SCALE GENOMIC DNA]</scope>
    <source>
        <strain evidence="3 4">DSM 14724</strain>
    </source>
</reference>
<evidence type="ECO:0000256" key="1">
    <source>
        <dbReference type="ARBA" id="ARBA00022801"/>
    </source>
</evidence>
<dbReference type="Proteomes" id="UP000028725">
    <property type="component" value="Unassembled WGS sequence"/>
</dbReference>